<dbReference type="RefSeq" id="WP_200466693.1">
    <property type="nucleotide sequence ID" value="NZ_JAENRR010000071.1"/>
</dbReference>
<evidence type="ECO:0000313" key="1">
    <source>
        <dbReference type="EMBL" id="MBK3519474.1"/>
    </source>
</evidence>
<reference evidence="1 2" key="1">
    <citation type="submission" date="2021-01" db="EMBL/GenBank/DDBJ databases">
        <title>Carboxyliciviraga sp.nov., isolated from coastal sediments.</title>
        <authorList>
            <person name="Lu D."/>
            <person name="Zhang T."/>
        </authorList>
    </citation>
    <scope>NUCLEOTIDE SEQUENCE [LARGE SCALE GENOMIC DNA]</scope>
    <source>
        <strain evidence="1 2">N1Y132</strain>
    </source>
</reference>
<keyword evidence="2" id="KW-1185">Reference proteome</keyword>
<protein>
    <submittedName>
        <fullName evidence="1">Uncharacterized protein</fullName>
    </submittedName>
</protein>
<proteinExistence type="predicted"/>
<dbReference type="Proteomes" id="UP000605676">
    <property type="component" value="Unassembled WGS sequence"/>
</dbReference>
<name>A0ABS1HP47_9BACT</name>
<sequence>MKKLTFLFSFSLAELVQRADKVLAFIVRDMAQFAKFGYDTSFSDKIKVAADNLRELLPDDYYAAQQKLKTQLKKKSRQLLDDLISDLKLRAKYALGEKSYEFQTYAFYKLSKMSDKELVTFTVHIVNTAKGHLEQLATRNVDQTMLDAITAQRADLDDKIDDQQLSISARREMRVKRTQIANELYTLVGEACDVGKSIWARSNEAFFTDYVIYGSKKAIQEVEELEEMETSNV</sequence>
<dbReference type="EMBL" id="JAENRR010000071">
    <property type="protein sequence ID" value="MBK3519474.1"/>
    <property type="molecule type" value="Genomic_DNA"/>
</dbReference>
<organism evidence="1 2">
    <name type="scientific">Carboxylicivirga marina</name>
    <dbReference type="NCBI Taxonomy" id="2800988"/>
    <lineage>
        <taxon>Bacteria</taxon>
        <taxon>Pseudomonadati</taxon>
        <taxon>Bacteroidota</taxon>
        <taxon>Bacteroidia</taxon>
        <taxon>Marinilabiliales</taxon>
        <taxon>Marinilabiliaceae</taxon>
        <taxon>Carboxylicivirga</taxon>
    </lineage>
</organism>
<gene>
    <name evidence="1" type="ORF">JIV24_19160</name>
</gene>
<comment type="caution">
    <text evidence="1">The sequence shown here is derived from an EMBL/GenBank/DDBJ whole genome shotgun (WGS) entry which is preliminary data.</text>
</comment>
<accession>A0ABS1HP47</accession>
<evidence type="ECO:0000313" key="2">
    <source>
        <dbReference type="Proteomes" id="UP000605676"/>
    </source>
</evidence>